<dbReference type="EMBL" id="JAMSHJ010000007">
    <property type="protein sequence ID" value="KAI5392408.1"/>
    <property type="molecule type" value="Genomic_DNA"/>
</dbReference>
<dbReference type="InterPro" id="IPR036638">
    <property type="entry name" value="HLH_DNA-bd_sf"/>
</dbReference>
<dbReference type="InterPro" id="IPR054502">
    <property type="entry name" value="bHLH-TF_ACT-like_plant"/>
</dbReference>
<keyword evidence="3" id="KW-0804">Transcription</keyword>
<comment type="subcellular location">
    <subcellularLocation>
        <location evidence="1">Nucleus</location>
    </subcellularLocation>
</comment>
<evidence type="ECO:0000256" key="5">
    <source>
        <dbReference type="SAM" id="Coils"/>
    </source>
</evidence>
<evidence type="ECO:0000313" key="7">
    <source>
        <dbReference type="EMBL" id="KAI5392408.1"/>
    </source>
</evidence>
<proteinExistence type="predicted"/>
<evidence type="ECO:0000259" key="6">
    <source>
        <dbReference type="Pfam" id="PF22754"/>
    </source>
</evidence>
<sequence>PGSDAQGWRRRFPARMDDASILDQARSYVKQLQERVKKLEQDVELKNICSNNNGTSTDIFPEVKARVSKMEVLITIHCEKQNGVMVKILTQLEKLRLSVKSSSVLQFGKSTFGITIVAQMGDGYNITVDDLVKTLQTAI</sequence>
<dbReference type="Gramene" id="Psat07G0698900-T1">
    <property type="protein sequence ID" value="KAI5392408.1"/>
    <property type="gene ID" value="KIW84_076989"/>
</dbReference>
<evidence type="ECO:0000256" key="3">
    <source>
        <dbReference type="ARBA" id="ARBA00023163"/>
    </source>
</evidence>
<dbReference type="GO" id="GO:0046983">
    <property type="term" value="F:protein dimerization activity"/>
    <property type="evidence" value="ECO:0007669"/>
    <property type="project" value="InterPro"/>
</dbReference>
<accession>A0A9D5A322</accession>
<dbReference type="Pfam" id="PF22754">
    <property type="entry name" value="bHLH-TF_ACT-like_plant"/>
    <property type="match status" value="1"/>
</dbReference>
<feature type="coiled-coil region" evidence="5">
    <location>
        <begin position="22"/>
        <end position="49"/>
    </location>
</feature>
<dbReference type="InterPro" id="IPR052610">
    <property type="entry name" value="bHLH_transcription_regulator"/>
</dbReference>
<organism evidence="7 8">
    <name type="scientific">Pisum sativum</name>
    <name type="common">Garden pea</name>
    <name type="synonym">Lathyrus oleraceus</name>
    <dbReference type="NCBI Taxonomy" id="3888"/>
    <lineage>
        <taxon>Eukaryota</taxon>
        <taxon>Viridiplantae</taxon>
        <taxon>Streptophyta</taxon>
        <taxon>Embryophyta</taxon>
        <taxon>Tracheophyta</taxon>
        <taxon>Spermatophyta</taxon>
        <taxon>Magnoliopsida</taxon>
        <taxon>eudicotyledons</taxon>
        <taxon>Gunneridae</taxon>
        <taxon>Pentapetalae</taxon>
        <taxon>rosids</taxon>
        <taxon>fabids</taxon>
        <taxon>Fabales</taxon>
        <taxon>Fabaceae</taxon>
        <taxon>Papilionoideae</taxon>
        <taxon>50 kb inversion clade</taxon>
        <taxon>NPAAA clade</taxon>
        <taxon>Hologalegina</taxon>
        <taxon>IRL clade</taxon>
        <taxon>Fabeae</taxon>
        <taxon>Lathyrus</taxon>
    </lineage>
</organism>
<evidence type="ECO:0000256" key="4">
    <source>
        <dbReference type="ARBA" id="ARBA00023242"/>
    </source>
</evidence>
<name>A0A9D5A322_PEA</name>
<keyword evidence="5" id="KW-0175">Coiled coil</keyword>
<dbReference type="Proteomes" id="UP001058974">
    <property type="component" value="Chromosome 7"/>
</dbReference>
<dbReference type="AlphaFoldDB" id="A0A9D5A322"/>
<keyword evidence="8" id="KW-1185">Reference proteome</keyword>
<evidence type="ECO:0000256" key="2">
    <source>
        <dbReference type="ARBA" id="ARBA00023015"/>
    </source>
</evidence>
<keyword evidence="4" id="KW-0539">Nucleus</keyword>
<dbReference type="GO" id="GO:0080090">
    <property type="term" value="P:regulation of primary metabolic process"/>
    <property type="evidence" value="ECO:0007669"/>
    <property type="project" value="UniProtKB-ARBA"/>
</dbReference>
<feature type="non-terminal residue" evidence="7">
    <location>
        <position position="139"/>
    </location>
</feature>
<protein>
    <recommendedName>
        <fullName evidence="6">Plant bHLH transcription factor ACT-like domain-containing protein</fullName>
    </recommendedName>
</protein>
<gene>
    <name evidence="7" type="ORF">KIW84_076989</name>
</gene>
<dbReference type="GO" id="GO:0005634">
    <property type="term" value="C:nucleus"/>
    <property type="evidence" value="ECO:0007669"/>
    <property type="project" value="UniProtKB-SubCell"/>
</dbReference>
<dbReference type="PANTHER" id="PTHR45959:SF8">
    <property type="entry name" value="PROTEIN, PUTATIVE-RELATED"/>
    <property type="match status" value="1"/>
</dbReference>
<evidence type="ECO:0000256" key="1">
    <source>
        <dbReference type="ARBA" id="ARBA00004123"/>
    </source>
</evidence>
<dbReference type="SUPFAM" id="SSF47459">
    <property type="entry name" value="HLH, helix-loop-helix DNA-binding domain"/>
    <property type="match status" value="1"/>
</dbReference>
<dbReference type="Gene3D" id="4.10.280.10">
    <property type="entry name" value="Helix-loop-helix DNA-binding domain"/>
    <property type="match status" value="1"/>
</dbReference>
<evidence type="ECO:0000313" key="8">
    <source>
        <dbReference type="Proteomes" id="UP001058974"/>
    </source>
</evidence>
<reference evidence="7 8" key="1">
    <citation type="journal article" date="2022" name="Nat. Genet.">
        <title>Improved pea reference genome and pan-genome highlight genomic features and evolutionary characteristics.</title>
        <authorList>
            <person name="Yang T."/>
            <person name="Liu R."/>
            <person name="Luo Y."/>
            <person name="Hu S."/>
            <person name="Wang D."/>
            <person name="Wang C."/>
            <person name="Pandey M.K."/>
            <person name="Ge S."/>
            <person name="Xu Q."/>
            <person name="Li N."/>
            <person name="Li G."/>
            <person name="Huang Y."/>
            <person name="Saxena R.K."/>
            <person name="Ji Y."/>
            <person name="Li M."/>
            <person name="Yan X."/>
            <person name="He Y."/>
            <person name="Liu Y."/>
            <person name="Wang X."/>
            <person name="Xiang C."/>
            <person name="Varshney R.K."/>
            <person name="Ding H."/>
            <person name="Gao S."/>
            <person name="Zong X."/>
        </authorList>
    </citation>
    <scope>NUCLEOTIDE SEQUENCE [LARGE SCALE GENOMIC DNA]</scope>
    <source>
        <strain evidence="7 8">cv. Zhongwan 6</strain>
    </source>
</reference>
<keyword evidence="2" id="KW-0805">Transcription regulation</keyword>
<comment type="caution">
    <text evidence="7">The sequence shown here is derived from an EMBL/GenBank/DDBJ whole genome shotgun (WGS) entry which is preliminary data.</text>
</comment>
<feature type="domain" description="Plant bHLH transcription factor ACT-like" evidence="6">
    <location>
        <begin position="66"/>
        <end position="139"/>
    </location>
</feature>
<dbReference type="PANTHER" id="PTHR45959">
    <property type="entry name" value="BHLH TRANSCRIPTION FACTOR"/>
    <property type="match status" value="1"/>
</dbReference>